<evidence type="ECO:0000313" key="2">
    <source>
        <dbReference type="EMBL" id="GAA0140354.1"/>
    </source>
</evidence>
<organism evidence="2 3">
    <name type="scientific">Lithospermum erythrorhizon</name>
    <name type="common">Purple gromwell</name>
    <name type="synonym">Lithospermum officinale var. erythrorhizon</name>
    <dbReference type="NCBI Taxonomy" id="34254"/>
    <lineage>
        <taxon>Eukaryota</taxon>
        <taxon>Viridiplantae</taxon>
        <taxon>Streptophyta</taxon>
        <taxon>Embryophyta</taxon>
        <taxon>Tracheophyta</taxon>
        <taxon>Spermatophyta</taxon>
        <taxon>Magnoliopsida</taxon>
        <taxon>eudicotyledons</taxon>
        <taxon>Gunneridae</taxon>
        <taxon>Pentapetalae</taxon>
        <taxon>asterids</taxon>
        <taxon>lamiids</taxon>
        <taxon>Boraginales</taxon>
        <taxon>Boraginaceae</taxon>
        <taxon>Boraginoideae</taxon>
        <taxon>Lithospermeae</taxon>
        <taxon>Lithospermum</taxon>
    </lineage>
</organism>
<accession>A0AAV3NLW2</accession>
<name>A0AAV3NLW2_LITER</name>
<sequence length="235" mass="27331">MRYDKSPQKGLGFGTVSKNLKKRLLKDKRQGPPRREDRRQRRPQDHTFYTPLRVPMGRIYAQLEDKRILPKPHKLKAPPNRMDEKKYCEYHKDHGHDIDECRLLKAEIEKLIRRGQLKEFIKRDQGSPSRRRGRTPPRRNMDSDKDNDVAPRRVNTISDGIAGEAIPRRRYARRSIYALAPMITIDREPITFLESELVGLELPHDVPLVISPIIENFAVAQILVDIGSSAELMID</sequence>
<dbReference type="AlphaFoldDB" id="A0AAV3NLW2"/>
<proteinExistence type="predicted"/>
<evidence type="ECO:0000256" key="1">
    <source>
        <dbReference type="SAM" id="MobiDB-lite"/>
    </source>
</evidence>
<dbReference type="EMBL" id="BAABME010000172">
    <property type="protein sequence ID" value="GAA0140354.1"/>
    <property type="molecule type" value="Genomic_DNA"/>
</dbReference>
<dbReference type="Proteomes" id="UP001454036">
    <property type="component" value="Unassembled WGS sequence"/>
</dbReference>
<protein>
    <recommendedName>
        <fullName evidence="4">Retrotransposon gag domain-containing protein</fullName>
    </recommendedName>
</protein>
<reference evidence="2 3" key="1">
    <citation type="submission" date="2024-01" db="EMBL/GenBank/DDBJ databases">
        <title>The complete chloroplast genome sequence of Lithospermum erythrorhizon: insights into the phylogenetic relationship among Boraginaceae species and the maternal lineages of purple gromwells.</title>
        <authorList>
            <person name="Okada T."/>
            <person name="Watanabe K."/>
        </authorList>
    </citation>
    <scope>NUCLEOTIDE SEQUENCE [LARGE SCALE GENOMIC DNA]</scope>
</reference>
<feature type="region of interest" description="Disordered" evidence="1">
    <location>
        <begin position="120"/>
        <end position="152"/>
    </location>
</feature>
<comment type="caution">
    <text evidence="2">The sequence shown here is derived from an EMBL/GenBank/DDBJ whole genome shotgun (WGS) entry which is preliminary data.</text>
</comment>
<keyword evidence="3" id="KW-1185">Reference proteome</keyword>
<gene>
    <name evidence="2" type="ORF">LIER_01718</name>
</gene>
<evidence type="ECO:0008006" key="4">
    <source>
        <dbReference type="Google" id="ProtNLM"/>
    </source>
</evidence>
<feature type="region of interest" description="Disordered" evidence="1">
    <location>
        <begin position="1"/>
        <end position="49"/>
    </location>
</feature>
<feature type="compositionally biased region" description="Basic and acidic residues" evidence="1">
    <location>
        <begin position="139"/>
        <end position="151"/>
    </location>
</feature>
<feature type="compositionally biased region" description="Basic and acidic residues" evidence="1">
    <location>
        <begin position="27"/>
        <end position="45"/>
    </location>
</feature>
<evidence type="ECO:0000313" key="3">
    <source>
        <dbReference type="Proteomes" id="UP001454036"/>
    </source>
</evidence>